<reference evidence="2 3" key="1">
    <citation type="submission" date="2017-07" db="EMBL/GenBank/DDBJ databases">
        <title>Flavobacterium cyanobacteriorum sp. nov., isolated from cyanobacterial aggregates in a eutrophic lake.</title>
        <authorList>
            <person name="Cai H."/>
        </authorList>
    </citation>
    <scope>NUCLEOTIDE SEQUENCE [LARGE SCALE GENOMIC DNA]</scope>
    <source>
        <strain evidence="2 3">TH021</strain>
    </source>
</reference>
<dbReference type="EMBL" id="NOXV01000295">
    <property type="protein sequence ID" value="OYQ34075.1"/>
    <property type="molecule type" value="Genomic_DNA"/>
</dbReference>
<protein>
    <submittedName>
        <fullName evidence="2">Uncharacterized protein</fullName>
    </submittedName>
</protein>
<evidence type="ECO:0000256" key="1">
    <source>
        <dbReference type="SAM" id="MobiDB-lite"/>
    </source>
</evidence>
<evidence type="ECO:0000313" key="3">
    <source>
        <dbReference type="Proteomes" id="UP000216605"/>
    </source>
</evidence>
<feature type="compositionally biased region" description="Basic and acidic residues" evidence="1">
    <location>
        <begin position="1"/>
        <end position="13"/>
    </location>
</feature>
<proteinExistence type="predicted"/>
<dbReference type="Proteomes" id="UP000216605">
    <property type="component" value="Unassembled WGS sequence"/>
</dbReference>
<accession>A0A255YZI5</accession>
<dbReference type="AlphaFoldDB" id="A0A255YZI5"/>
<dbReference type="RefSeq" id="WP_094415935.1">
    <property type="nucleotide sequence ID" value="NZ_NOXV01000295.1"/>
</dbReference>
<organism evidence="2 3">
    <name type="scientific">Flavobacterium cyanobacteriorum</name>
    <dbReference type="NCBI Taxonomy" id="2022802"/>
    <lineage>
        <taxon>Bacteria</taxon>
        <taxon>Pseudomonadati</taxon>
        <taxon>Bacteroidota</taxon>
        <taxon>Flavobacteriia</taxon>
        <taxon>Flavobacteriales</taxon>
        <taxon>Flavobacteriaceae</taxon>
        <taxon>Flavobacterium</taxon>
    </lineage>
</organism>
<evidence type="ECO:0000313" key="2">
    <source>
        <dbReference type="EMBL" id="OYQ34075.1"/>
    </source>
</evidence>
<name>A0A255YZI5_9FLAO</name>
<gene>
    <name evidence="2" type="ORF">CHU92_12120</name>
</gene>
<comment type="caution">
    <text evidence="2">The sequence shown here is derived from an EMBL/GenBank/DDBJ whole genome shotgun (WGS) entry which is preliminary data.</text>
</comment>
<keyword evidence="3" id="KW-1185">Reference proteome</keyword>
<feature type="region of interest" description="Disordered" evidence="1">
    <location>
        <begin position="1"/>
        <end position="57"/>
    </location>
</feature>
<dbReference type="OrthoDB" id="1374894at2"/>
<feature type="compositionally biased region" description="Basic and acidic residues" evidence="1">
    <location>
        <begin position="40"/>
        <end position="57"/>
    </location>
</feature>
<sequence length="76" mass="8581">MAPGTDEPKDLGSKKIFNQQKESEGNEGFSGENLPEDYDPSAHKHNVEIEKDKEGTVETVKRARDINKKKRLRLTA</sequence>